<proteinExistence type="predicted"/>
<dbReference type="GO" id="GO:0005829">
    <property type="term" value="C:cytosol"/>
    <property type="evidence" value="ECO:0007669"/>
    <property type="project" value="TreeGrafter"/>
</dbReference>
<protein>
    <recommendedName>
        <fullName evidence="1">pyridoxal kinase</fullName>
        <ecNumber evidence="1">2.7.1.35</ecNumber>
    </recommendedName>
</protein>
<evidence type="ECO:0000313" key="7">
    <source>
        <dbReference type="EMBL" id="MDO5457081.1"/>
    </source>
</evidence>
<dbReference type="InterPro" id="IPR004625">
    <property type="entry name" value="PyrdxlKinase"/>
</dbReference>
<dbReference type="PANTHER" id="PTHR10534">
    <property type="entry name" value="PYRIDOXAL KINASE"/>
    <property type="match status" value="1"/>
</dbReference>
<dbReference type="EC" id="2.7.1.35" evidence="1"/>
<dbReference type="Proteomes" id="UP001171751">
    <property type="component" value="Unassembled WGS sequence"/>
</dbReference>
<evidence type="ECO:0000313" key="8">
    <source>
        <dbReference type="Proteomes" id="UP001171751"/>
    </source>
</evidence>
<feature type="domain" description="Pyridoxamine kinase/Phosphomethylpyrimidine kinase" evidence="6">
    <location>
        <begin position="81"/>
        <end position="264"/>
    </location>
</feature>
<evidence type="ECO:0000256" key="2">
    <source>
        <dbReference type="ARBA" id="ARBA00022679"/>
    </source>
</evidence>
<dbReference type="GO" id="GO:0009443">
    <property type="term" value="P:pyridoxal 5'-phosphate salvage"/>
    <property type="evidence" value="ECO:0007669"/>
    <property type="project" value="InterPro"/>
</dbReference>
<dbReference type="SUPFAM" id="SSF53613">
    <property type="entry name" value="Ribokinase-like"/>
    <property type="match status" value="1"/>
</dbReference>
<evidence type="ECO:0000256" key="3">
    <source>
        <dbReference type="ARBA" id="ARBA00022741"/>
    </source>
</evidence>
<keyword evidence="4 7" id="KW-0418">Kinase</keyword>
<evidence type="ECO:0000256" key="5">
    <source>
        <dbReference type="ARBA" id="ARBA00022840"/>
    </source>
</evidence>
<dbReference type="AlphaFoldDB" id="A0AA43ZRR9"/>
<dbReference type="GO" id="GO:0008478">
    <property type="term" value="F:pyridoxal kinase activity"/>
    <property type="evidence" value="ECO:0007669"/>
    <property type="project" value="UniProtKB-EC"/>
</dbReference>
<accession>A0AA43ZRR9</accession>
<reference evidence="7" key="1">
    <citation type="submission" date="2023-07" db="EMBL/GenBank/DDBJ databases">
        <title>Between Cages and Wild: Unraveling the Impact of Captivity on Animal Microbiomes and Antimicrobial Resistance.</title>
        <authorList>
            <person name="Schmartz G.P."/>
            <person name="Rehner J."/>
            <person name="Schuff M.J."/>
            <person name="Becker S.L."/>
            <person name="Kravczyk M."/>
            <person name="Gurevich A."/>
            <person name="Francke R."/>
            <person name="Mueller R."/>
            <person name="Keller V."/>
            <person name="Keller A."/>
        </authorList>
    </citation>
    <scope>NUCLEOTIDE SEQUENCE</scope>
    <source>
        <strain evidence="7">S39M_St_73</strain>
    </source>
</reference>
<keyword evidence="3" id="KW-0547">Nucleotide-binding</keyword>
<dbReference type="Pfam" id="PF08543">
    <property type="entry name" value="Phos_pyr_kin"/>
    <property type="match status" value="1"/>
</dbReference>
<dbReference type="PANTHER" id="PTHR10534:SF2">
    <property type="entry name" value="PYRIDOXAL KINASE"/>
    <property type="match status" value="1"/>
</dbReference>
<evidence type="ECO:0000256" key="4">
    <source>
        <dbReference type="ARBA" id="ARBA00022777"/>
    </source>
</evidence>
<dbReference type="Gene3D" id="3.40.1190.20">
    <property type="match status" value="1"/>
</dbReference>
<gene>
    <name evidence="7" type="ORF">Q4F26_01920</name>
</gene>
<comment type="caution">
    <text evidence="7">The sequence shown here is derived from an EMBL/GenBank/DDBJ whole genome shotgun (WGS) entry which is preliminary data.</text>
</comment>
<evidence type="ECO:0000259" key="6">
    <source>
        <dbReference type="Pfam" id="PF08543"/>
    </source>
</evidence>
<name>A0AA43ZRR9_9LACT</name>
<evidence type="ECO:0000256" key="1">
    <source>
        <dbReference type="ARBA" id="ARBA00012104"/>
    </source>
</evidence>
<dbReference type="InterPro" id="IPR029056">
    <property type="entry name" value="Ribokinase-like"/>
</dbReference>
<keyword evidence="5" id="KW-0067">ATP-binding</keyword>
<organism evidence="7 8">
    <name type="scientific">Atopococcus tabaci</name>
    <dbReference type="NCBI Taxonomy" id="269774"/>
    <lineage>
        <taxon>Bacteria</taxon>
        <taxon>Bacillati</taxon>
        <taxon>Bacillota</taxon>
        <taxon>Bacilli</taxon>
        <taxon>Lactobacillales</taxon>
        <taxon>Carnobacteriaceae</taxon>
        <taxon>Atopococcus</taxon>
    </lineage>
</organism>
<keyword evidence="2 7" id="KW-0808">Transferase</keyword>
<dbReference type="GO" id="GO:0005524">
    <property type="term" value="F:ATP binding"/>
    <property type="evidence" value="ECO:0007669"/>
    <property type="project" value="UniProtKB-KW"/>
</dbReference>
<dbReference type="InterPro" id="IPR013749">
    <property type="entry name" value="PM/HMP-P_kinase-1"/>
</dbReference>
<keyword evidence="8" id="KW-1185">Reference proteome</keyword>
<dbReference type="EMBL" id="JAUNQW010000005">
    <property type="protein sequence ID" value="MDO5457081.1"/>
    <property type="molecule type" value="Genomic_DNA"/>
</dbReference>
<sequence length="288" mass="32600">MPKNILIINDIPGAGKVAGNISFPILSAALFEVSILPTLILSKNADYDGGNVVRYSMEQGYEDMLDHWARKQLTFDIYTTGYFADVHQIHEFHKYYLDNHSQGDMRRLYVDPIMGDHGRLYPGFNEGIPQEISKLCQNTYLIMPNVTEACLMTGYEFSESMNEDQLVELAQLLIDQGAENVVLSGIENTEKFGPDQIGFFFYQKDGDCQTIMHRKYHSPFFGTGDIAMSLLIAYHENGLSLKDSLIESGKMLEKCLADTVALERSVQDGIYFEPILLDLALHMRDLQN</sequence>